<dbReference type="CDD" id="cd07363">
    <property type="entry name" value="45_DOPA_Dioxygenase"/>
    <property type="match status" value="1"/>
</dbReference>
<dbReference type="eggNOG" id="ENOG502QS66">
    <property type="taxonomic scope" value="Eukaryota"/>
</dbReference>
<dbReference type="AlphaFoldDB" id="A0A0L0DII2"/>
<gene>
    <name evidence="7" type="ORF">AMSG_06484</name>
</gene>
<comment type="cofactor">
    <cofactor evidence="1">
        <name>Zn(2+)</name>
        <dbReference type="ChEBI" id="CHEBI:29105"/>
    </cofactor>
</comment>
<dbReference type="GeneID" id="25565633"/>
<keyword evidence="4" id="KW-0862">Zinc</keyword>
<dbReference type="GO" id="GO:0008270">
    <property type="term" value="F:zinc ion binding"/>
    <property type="evidence" value="ECO:0007669"/>
    <property type="project" value="InterPro"/>
</dbReference>
<organism evidence="7 8">
    <name type="scientific">Thecamonas trahens ATCC 50062</name>
    <dbReference type="NCBI Taxonomy" id="461836"/>
    <lineage>
        <taxon>Eukaryota</taxon>
        <taxon>Apusozoa</taxon>
        <taxon>Apusomonadida</taxon>
        <taxon>Apusomonadidae</taxon>
        <taxon>Thecamonas</taxon>
    </lineage>
</organism>
<evidence type="ECO:0000256" key="5">
    <source>
        <dbReference type="ARBA" id="ARBA00023002"/>
    </source>
</evidence>
<dbReference type="SUPFAM" id="SSF53213">
    <property type="entry name" value="LigB-like"/>
    <property type="match status" value="1"/>
</dbReference>
<accession>A0A0L0DII2</accession>
<reference evidence="7 8" key="1">
    <citation type="submission" date="2010-05" db="EMBL/GenBank/DDBJ databases">
        <title>The Genome Sequence of Thecamonas trahens ATCC 50062.</title>
        <authorList>
            <consortium name="The Broad Institute Genome Sequencing Platform"/>
            <person name="Russ C."/>
            <person name="Cuomo C."/>
            <person name="Shea T."/>
            <person name="Young S.K."/>
            <person name="Zeng Q."/>
            <person name="Koehrsen M."/>
            <person name="Haas B."/>
            <person name="Borodovsky M."/>
            <person name="Guigo R."/>
            <person name="Alvarado L."/>
            <person name="Berlin A."/>
            <person name="Bochicchio J."/>
            <person name="Borenstein D."/>
            <person name="Chapman S."/>
            <person name="Chen Z."/>
            <person name="Freedman E."/>
            <person name="Gellesch M."/>
            <person name="Goldberg J."/>
            <person name="Griggs A."/>
            <person name="Gujja S."/>
            <person name="Heilman E."/>
            <person name="Heiman D."/>
            <person name="Hepburn T."/>
            <person name="Howarth C."/>
            <person name="Jen D."/>
            <person name="Larson L."/>
            <person name="Mehta T."/>
            <person name="Park D."/>
            <person name="Pearson M."/>
            <person name="Roberts A."/>
            <person name="Saif S."/>
            <person name="Shenoy N."/>
            <person name="Sisk P."/>
            <person name="Stolte C."/>
            <person name="Sykes S."/>
            <person name="Thomson T."/>
            <person name="Walk T."/>
            <person name="White J."/>
            <person name="Yandava C."/>
            <person name="Burger G."/>
            <person name="Gray M.W."/>
            <person name="Holland P.W.H."/>
            <person name="King N."/>
            <person name="Lang F.B.F."/>
            <person name="Roger A.J."/>
            <person name="Ruiz-Trillo I."/>
            <person name="Lander E."/>
            <person name="Nusbaum C."/>
        </authorList>
    </citation>
    <scope>NUCLEOTIDE SEQUENCE [LARGE SCALE GENOMIC DNA]</scope>
    <source>
        <strain evidence="7 8">ATCC 50062</strain>
    </source>
</reference>
<keyword evidence="8" id="KW-1185">Reference proteome</keyword>
<dbReference type="Gene3D" id="3.40.830.10">
    <property type="entry name" value="LigB-like"/>
    <property type="match status" value="1"/>
</dbReference>
<keyword evidence="3" id="KW-0479">Metal-binding</keyword>
<comment type="similarity">
    <text evidence="2">Belongs to the DODA-type extradiol aromatic ring-opening dioxygenase family.</text>
</comment>
<protein>
    <submittedName>
        <fullName evidence="7">Extradiol ring-cleavage dioxygenase</fullName>
    </submittedName>
</protein>
<dbReference type="PIRSF" id="PIRSF006157">
    <property type="entry name" value="Doxgns_DODA"/>
    <property type="match status" value="1"/>
</dbReference>
<dbReference type="InterPro" id="IPR004183">
    <property type="entry name" value="Xdiol_dOase_suB"/>
</dbReference>
<dbReference type="EMBL" id="GL349465">
    <property type="protein sequence ID" value="KNC51133.1"/>
    <property type="molecule type" value="Genomic_DNA"/>
</dbReference>
<evidence type="ECO:0000256" key="3">
    <source>
        <dbReference type="ARBA" id="ARBA00022723"/>
    </source>
</evidence>
<feature type="domain" description="Extradiol ring-cleavage dioxygenase class III enzyme subunit B" evidence="6">
    <location>
        <begin position="60"/>
        <end position="267"/>
    </location>
</feature>
<dbReference type="Pfam" id="PF02900">
    <property type="entry name" value="LigB"/>
    <property type="match status" value="1"/>
</dbReference>
<dbReference type="PANTHER" id="PTHR30096">
    <property type="entry name" value="4,5-DOPA DIOXYGENASE EXTRADIOL-LIKE PROTEIN"/>
    <property type="match status" value="1"/>
</dbReference>
<evidence type="ECO:0000313" key="8">
    <source>
        <dbReference type="Proteomes" id="UP000054408"/>
    </source>
</evidence>
<dbReference type="OrthoDB" id="7396853at2759"/>
<dbReference type="OMA" id="WISQVES"/>
<dbReference type="InterPro" id="IPR014436">
    <property type="entry name" value="Extradiol_dOase_DODA"/>
</dbReference>
<dbReference type="Proteomes" id="UP000054408">
    <property type="component" value="Unassembled WGS sequence"/>
</dbReference>
<dbReference type="RefSeq" id="XP_013756339.1">
    <property type="nucleotide sequence ID" value="XM_013900885.1"/>
</dbReference>
<evidence type="ECO:0000256" key="4">
    <source>
        <dbReference type="ARBA" id="ARBA00022833"/>
    </source>
</evidence>
<dbReference type="GO" id="GO:0016702">
    <property type="term" value="F:oxidoreductase activity, acting on single donors with incorporation of molecular oxygen, incorporation of two atoms of oxygen"/>
    <property type="evidence" value="ECO:0007669"/>
    <property type="project" value="UniProtKB-ARBA"/>
</dbReference>
<keyword evidence="5" id="KW-0560">Oxidoreductase</keyword>
<dbReference type="PANTHER" id="PTHR30096:SF0">
    <property type="entry name" value="4,5-DOPA DIOXYGENASE EXTRADIOL-LIKE PROTEIN"/>
    <property type="match status" value="1"/>
</dbReference>
<keyword evidence="7" id="KW-0223">Dioxygenase</keyword>
<dbReference type="GO" id="GO:0008198">
    <property type="term" value="F:ferrous iron binding"/>
    <property type="evidence" value="ECO:0007669"/>
    <property type="project" value="InterPro"/>
</dbReference>
<name>A0A0L0DII2_THETB</name>
<dbReference type="STRING" id="461836.A0A0L0DII2"/>
<evidence type="ECO:0000259" key="6">
    <source>
        <dbReference type="Pfam" id="PF02900"/>
    </source>
</evidence>
<sequence>MAGEIGNAITIPPVFVGHGGGPCFFMEDTGMMKGMGRGSAVARWFQGLMDEYYTDDERAAIKAVVVVSAHWEHKANTVGVYRVDGPNSLLFDYSGFPPHTYQLTYPAPGDPALADRILDLLDAHGLAGEAVSDRGLDHGVFVPLKLMLPEAELPVVQVSLLGSLDAEAHLELGEALAPLADEGVLIVGSGFVTHGSSKKAQTEAFEGWLTTTLSDECASADHRKAALIDWESAPFARRAHIREEHLLPVHVVAGAAGYIPAERIQDYVWNMGRSAGSMASYLFRRS</sequence>
<evidence type="ECO:0000256" key="1">
    <source>
        <dbReference type="ARBA" id="ARBA00001947"/>
    </source>
</evidence>
<evidence type="ECO:0000256" key="2">
    <source>
        <dbReference type="ARBA" id="ARBA00007581"/>
    </source>
</evidence>
<proteinExistence type="inferred from homology"/>
<evidence type="ECO:0000313" key="7">
    <source>
        <dbReference type="EMBL" id="KNC51133.1"/>
    </source>
</evidence>